<dbReference type="PANTHER" id="PTHR14894:SF0">
    <property type="entry name" value="CDK5 REGULATORY SUBUNIT-ASSOCIATED PROTEIN 3"/>
    <property type="match status" value="1"/>
</dbReference>
<dbReference type="EMBL" id="JAECZO010000053">
    <property type="protein sequence ID" value="KAK7195402.1"/>
    <property type="molecule type" value="Genomic_DNA"/>
</dbReference>
<dbReference type="PANTHER" id="PTHR14894">
    <property type="entry name" value="CDK5 REGULATORY SUBUNIT-ASSOCIATED PROTEIN 3"/>
    <property type="match status" value="1"/>
</dbReference>
<gene>
    <name evidence="3" type="ORF">NESM_000467200</name>
</gene>
<accession>A0AAW0EQ75</accession>
<dbReference type="Proteomes" id="UP001430356">
    <property type="component" value="Unassembled WGS sequence"/>
</dbReference>
<keyword evidence="4" id="KW-1185">Reference proteome</keyword>
<evidence type="ECO:0000256" key="2">
    <source>
        <dbReference type="SAM" id="Coils"/>
    </source>
</evidence>
<evidence type="ECO:0000313" key="3">
    <source>
        <dbReference type="EMBL" id="KAK7195402.1"/>
    </source>
</evidence>
<name>A0AAW0EQ75_9TRYP</name>
<evidence type="ECO:0000256" key="1">
    <source>
        <dbReference type="ARBA" id="ARBA00007478"/>
    </source>
</evidence>
<comment type="similarity">
    <text evidence="1">Belongs to the CDK5RAP3 family.</text>
</comment>
<organism evidence="3 4">
    <name type="scientific">Novymonas esmeraldas</name>
    <dbReference type="NCBI Taxonomy" id="1808958"/>
    <lineage>
        <taxon>Eukaryota</taxon>
        <taxon>Discoba</taxon>
        <taxon>Euglenozoa</taxon>
        <taxon>Kinetoplastea</taxon>
        <taxon>Metakinetoplastina</taxon>
        <taxon>Trypanosomatida</taxon>
        <taxon>Trypanosomatidae</taxon>
        <taxon>Novymonas</taxon>
    </lineage>
</organism>
<sequence length="404" mass="43687">MTAQPISIHYQQMEEWLVDRKSVLARKHKKEYEALLSAAPRLVQTAQYDLPALEKQRKKCETAVEECHRVGEEAQRTQLKLREKRGVMLGEYGIEPAAADGEAGVASAVDQRVTAACAAVNAAFQEYAGARVAAVREAYNALLATTAPGSFGDDPFATHFPWLQRGLSEAAYLPAGTTPGAAAGTIDDDADAPAPQIDWGDDGDGDTAASAAVAATFEDATAAAADATAAAVVQINWDATEMEARVEEDDAPPTADGLRFSIDLASTKHRVNVVAELQAAACFCSERGTPELLACSAAADALRCTLTQSKEGELARMKESYRARDGLIDRIDRFEQQMMVARTRAAAHEAKMRDAEDELATLAPQQEELVARLRGMRDDAVTHLEHMFPDRRILIVGDLNKYLL</sequence>
<dbReference type="AlphaFoldDB" id="A0AAW0EQ75"/>
<dbReference type="InterPro" id="IPR008491">
    <property type="entry name" value="CDK5RAP3"/>
</dbReference>
<proteinExistence type="inferred from homology"/>
<feature type="coiled-coil region" evidence="2">
    <location>
        <begin position="331"/>
        <end position="358"/>
    </location>
</feature>
<keyword evidence="2" id="KW-0175">Coiled coil</keyword>
<comment type="caution">
    <text evidence="3">The sequence shown here is derived from an EMBL/GenBank/DDBJ whole genome shotgun (WGS) entry which is preliminary data.</text>
</comment>
<dbReference type="GO" id="GO:0012505">
    <property type="term" value="C:endomembrane system"/>
    <property type="evidence" value="ECO:0007669"/>
    <property type="project" value="TreeGrafter"/>
</dbReference>
<dbReference type="Pfam" id="PF05600">
    <property type="entry name" value="CDK5RAP3"/>
    <property type="match status" value="2"/>
</dbReference>
<protein>
    <submittedName>
        <fullName evidence="3">Uncharacterized protein</fullName>
    </submittedName>
</protein>
<reference evidence="3 4" key="1">
    <citation type="journal article" date="2021" name="MBio">
        <title>A New Model Trypanosomatid, Novymonas esmeraldas: Genomic Perception of Its 'Candidatus Pandoraea novymonadis' Endosymbiont.</title>
        <authorList>
            <person name="Zakharova A."/>
            <person name="Saura A."/>
            <person name="Butenko A."/>
            <person name="Podesvova L."/>
            <person name="Warmusova S."/>
            <person name="Kostygov A.Y."/>
            <person name="Nenarokova A."/>
            <person name="Lukes J."/>
            <person name="Opperdoes F.R."/>
            <person name="Yurchenko V."/>
        </authorList>
    </citation>
    <scope>NUCLEOTIDE SEQUENCE [LARGE SCALE GENOMIC DNA]</scope>
    <source>
        <strain evidence="3 4">E262AT.01</strain>
    </source>
</reference>
<evidence type="ECO:0000313" key="4">
    <source>
        <dbReference type="Proteomes" id="UP001430356"/>
    </source>
</evidence>
<dbReference type="GO" id="GO:0007346">
    <property type="term" value="P:regulation of mitotic cell cycle"/>
    <property type="evidence" value="ECO:0007669"/>
    <property type="project" value="TreeGrafter"/>
</dbReference>